<dbReference type="AlphaFoldDB" id="A0A2W5FEZ2"/>
<evidence type="ECO:0000313" key="7">
    <source>
        <dbReference type="EMBL" id="PZP28219.1"/>
    </source>
</evidence>
<dbReference type="SUPFAM" id="SSF55874">
    <property type="entry name" value="ATPase domain of HSP90 chaperone/DNA topoisomerase II/histidine kinase"/>
    <property type="match status" value="1"/>
</dbReference>
<keyword evidence="2" id="KW-0418">Kinase</keyword>
<dbReference type="Pfam" id="PF07495">
    <property type="entry name" value="Y_Y_Y"/>
    <property type="match status" value="1"/>
</dbReference>
<feature type="domain" description="Histidine kinase/HSP90-like ATPase" evidence="6">
    <location>
        <begin position="897"/>
        <end position="995"/>
    </location>
</feature>
<name>A0A2W5FEZ2_9BURK</name>
<comment type="caution">
    <text evidence="7">The sequence shown here is derived from an EMBL/GenBank/DDBJ whole genome shotgun (WGS) entry which is preliminary data.</text>
</comment>
<keyword evidence="1" id="KW-0808">Transferase</keyword>
<dbReference type="InterPro" id="IPR011712">
    <property type="entry name" value="Sig_transdc_His_kin_sub3_dim/P"/>
</dbReference>
<dbReference type="Pfam" id="PF02518">
    <property type="entry name" value="HATPase_c"/>
    <property type="match status" value="1"/>
</dbReference>
<dbReference type="Pfam" id="PF07730">
    <property type="entry name" value="HisKA_3"/>
    <property type="match status" value="1"/>
</dbReference>
<dbReference type="EMBL" id="QFOD01000024">
    <property type="protein sequence ID" value="PZP28219.1"/>
    <property type="molecule type" value="Genomic_DNA"/>
</dbReference>
<dbReference type="Gene3D" id="3.30.565.10">
    <property type="entry name" value="Histidine kinase-like ATPase, C-terminal domain"/>
    <property type="match status" value="1"/>
</dbReference>
<feature type="chain" id="PRO_5016154802" description="Histidine kinase/HSP90-like ATPase domain-containing protein" evidence="5">
    <location>
        <begin position="23"/>
        <end position="1025"/>
    </location>
</feature>
<dbReference type="PANTHER" id="PTHR24421:SF62">
    <property type="entry name" value="SENSORY TRANSDUCTION HISTIDINE KINASE"/>
    <property type="match status" value="1"/>
</dbReference>
<feature type="signal peptide" evidence="5">
    <location>
        <begin position="1"/>
        <end position="22"/>
    </location>
</feature>
<keyword evidence="3" id="KW-0902">Two-component regulatory system</keyword>
<evidence type="ECO:0000259" key="6">
    <source>
        <dbReference type="SMART" id="SM00387"/>
    </source>
</evidence>
<dbReference type="GO" id="GO:0046983">
    <property type="term" value="F:protein dimerization activity"/>
    <property type="evidence" value="ECO:0007669"/>
    <property type="project" value="InterPro"/>
</dbReference>
<dbReference type="InterPro" id="IPR013783">
    <property type="entry name" value="Ig-like_fold"/>
</dbReference>
<accession>A0A2W5FEZ2</accession>
<dbReference type="InterPro" id="IPR003594">
    <property type="entry name" value="HATPase_dom"/>
</dbReference>
<evidence type="ECO:0000313" key="8">
    <source>
        <dbReference type="Proteomes" id="UP000249633"/>
    </source>
</evidence>
<gene>
    <name evidence="7" type="ORF">DI603_19930</name>
</gene>
<evidence type="ECO:0000256" key="4">
    <source>
        <dbReference type="SAM" id="Phobius"/>
    </source>
</evidence>
<dbReference type="SUPFAM" id="SSF63829">
    <property type="entry name" value="Calcium-dependent phosphotriesterase"/>
    <property type="match status" value="2"/>
</dbReference>
<keyword evidence="4" id="KW-0472">Membrane</keyword>
<keyword evidence="4" id="KW-0812">Transmembrane</keyword>
<dbReference type="Gene3D" id="2.130.10.10">
    <property type="entry name" value="YVTN repeat-like/Quinoprotein amine dehydrogenase"/>
    <property type="match status" value="3"/>
</dbReference>
<dbReference type="Proteomes" id="UP000249633">
    <property type="component" value="Unassembled WGS sequence"/>
</dbReference>
<reference evidence="7 8" key="1">
    <citation type="submission" date="2017-08" db="EMBL/GenBank/DDBJ databases">
        <title>Infants hospitalized years apart are colonized by the same room-sourced microbial strains.</title>
        <authorList>
            <person name="Brooks B."/>
            <person name="Olm M.R."/>
            <person name="Firek B.A."/>
            <person name="Baker R."/>
            <person name="Thomas B.C."/>
            <person name="Morowitz M.J."/>
            <person name="Banfield J.F."/>
        </authorList>
    </citation>
    <scope>NUCLEOTIDE SEQUENCE [LARGE SCALE GENOMIC DNA]</scope>
    <source>
        <strain evidence="7">S2_012_000_R2_81</strain>
    </source>
</reference>
<dbReference type="PANTHER" id="PTHR24421">
    <property type="entry name" value="NITRATE/NITRITE SENSOR PROTEIN NARX-RELATED"/>
    <property type="match status" value="1"/>
</dbReference>
<dbReference type="InterPro" id="IPR036890">
    <property type="entry name" value="HATPase_C_sf"/>
</dbReference>
<dbReference type="InterPro" id="IPR015943">
    <property type="entry name" value="WD40/YVTN_repeat-like_dom_sf"/>
</dbReference>
<keyword evidence="5" id="KW-0732">Signal</keyword>
<evidence type="ECO:0000256" key="1">
    <source>
        <dbReference type="ARBA" id="ARBA00022679"/>
    </source>
</evidence>
<evidence type="ECO:0000256" key="3">
    <source>
        <dbReference type="ARBA" id="ARBA00023012"/>
    </source>
</evidence>
<feature type="transmembrane region" description="Helical" evidence="4">
    <location>
        <begin position="756"/>
        <end position="776"/>
    </location>
</feature>
<dbReference type="InterPro" id="IPR011123">
    <property type="entry name" value="Y_Y_Y"/>
</dbReference>
<dbReference type="CDD" id="cd16917">
    <property type="entry name" value="HATPase_UhpB-NarQ-NarX-like"/>
    <property type="match status" value="1"/>
</dbReference>
<dbReference type="InterPro" id="IPR050482">
    <property type="entry name" value="Sensor_HK_TwoCompSys"/>
</dbReference>
<evidence type="ECO:0000256" key="2">
    <source>
        <dbReference type="ARBA" id="ARBA00022777"/>
    </source>
</evidence>
<dbReference type="GO" id="GO:0000155">
    <property type="term" value="F:phosphorelay sensor kinase activity"/>
    <property type="evidence" value="ECO:0007669"/>
    <property type="project" value="InterPro"/>
</dbReference>
<protein>
    <recommendedName>
        <fullName evidence="6">Histidine kinase/HSP90-like ATPase domain-containing protein</fullName>
    </recommendedName>
</protein>
<dbReference type="Gene3D" id="1.20.5.1930">
    <property type="match status" value="1"/>
</dbReference>
<organism evidence="7 8">
    <name type="scientific">Roseateles depolymerans</name>
    <dbReference type="NCBI Taxonomy" id="76731"/>
    <lineage>
        <taxon>Bacteria</taxon>
        <taxon>Pseudomonadati</taxon>
        <taxon>Pseudomonadota</taxon>
        <taxon>Betaproteobacteria</taxon>
        <taxon>Burkholderiales</taxon>
        <taxon>Sphaerotilaceae</taxon>
        <taxon>Roseateles</taxon>
    </lineage>
</organism>
<evidence type="ECO:0000256" key="5">
    <source>
        <dbReference type="SAM" id="SignalP"/>
    </source>
</evidence>
<dbReference type="GO" id="GO:0016020">
    <property type="term" value="C:membrane"/>
    <property type="evidence" value="ECO:0007669"/>
    <property type="project" value="InterPro"/>
</dbReference>
<proteinExistence type="predicted"/>
<sequence>MSTLPRLVLPCLLMLASLLVRAESAPSLADDQELTRWSIAEGAPADIWTMRYAADGKLWLGTGLGLFHFDGVQFERYALAHGQRLPASNINALLLAPQGEIWLGFHSGGVARLRDGQVQAFGREQGLPEGRVLRIARTANGHIWAAAGTGLGRYDGSRWTRVGAEAGFPDREAYYVFVDSRDTLWVCGARVLASLRSGESRFSVYRQTIGRDAVVAEDLEGRVWLSEPLGGTRALTDVLGMPLPPVAESGPPARQTLAKQMLFARDGSLWLTSAAGGLLRVPDITRLRPGQRLAGDQPGLQRFTSQDGLMADAAVPLAEDDEGGVWVGTNFGLGGFRPRRMHAVAALSSVGFAGFVLAPHGSGVLAGGGDGLWVVDPPQAPRQLPGGRLARVLAPAGTDEAWMVDTNGLFRVRGRELRAVRLPVDVRAPLSLASAPDHEGGLWLSVTGAGLWHVRVDGRAERLEALPADLGDVQLVEAGTDGSLWLGVADQLLRVDLQGRVLRYGREQGLSLGYLSAITSTDSEVFVAGHGGFARMVRGGFAHVDAEQDDAFGSVTGIVRDERGDLWLNGARGVVHLDREALERLSAPGPQLVDRLVLDSRDGLPGIALQAPNASTAQRDAKGRLWFVTNRGVAWLDPRLLQLNRRPPGVEILSLRSGDRTFKPGQPMALPAGTRSLTVRFTAQTLAAADRARFRYRLEGADNRWQELGGQRELLITNLGPGRYRLHLMAANGDGIWGEPGLVYEFSVTPQLWQTWPFLSVLLLLLGLVVAAAYWLRTNALEHRVALRLEERHGERERIARELHDTLMQGLQGLLLSFHVAVGSVVDGRLRAQLELALRRAEALITEGRDRVWALRASGDGDGALDSVLGQMARELLQDDTRLALSLQGEPRALDPLARDALLCIGREAMLNAVRHAGDLRRLDIALGYAPEGCWLSVRDDGRGMDGRWMQAGARPNHFGLTGMRERAQQLGGELQVQSWPGEGTEVRAELPAQTAYADPRDRRRGRWAALWRKIWPRRRTPAAD</sequence>
<dbReference type="Gene3D" id="2.60.40.10">
    <property type="entry name" value="Immunoglobulins"/>
    <property type="match status" value="1"/>
</dbReference>
<dbReference type="SMART" id="SM00387">
    <property type="entry name" value="HATPase_c"/>
    <property type="match status" value="1"/>
</dbReference>
<keyword evidence="4" id="KW-1133">Transmembrane helix</keyword>